<name>A0ABR5F557_9ACTN</name>
<dbReference type="RefSeq" id="WP_047222559.1">
    <property type="nucleotide sequence ID" value="NZ_JWIO01000010.1"/>
</dbReference>
<organism evidence="1 2">
    <name type="scientific">Protofrankia coriariae</name>
    <dbReference type="NCBI Taxonomy" id="1562887"/>
    <lineage>
        <taxon>Bacteria</taxon>
        <taxon>Bacillati</taxon>
        <taxon>Actinomycetota</taxon>
        <taxon>Actinomycetes</taxon>
        <taxon>Frankiales</taxon>
        <taxon>Frankiaceae</taxon>
        <taxon>Protofrankia</taxon>
    </lineage>
</organism>
<keyword evidence="2" id="KW-1185">Reference proteome</keyword>
<accession>A0ABR5F557</accession>
<comment type="caution">
    <text evidence="1">The sequence shown here is derived from an EMBL/GenBank/DDBJ whole genome shotgun (WGS) entry which is preliminary data.</text>
</comment>
<dbReference type="EMBL" id="JWIO01000010">
    <property type="protein sequence ID" value="KLL11867.1"/>
    <property type="molecule type" value="Genomic_DNA"/>
</dbReference>
<sequence length="79" mass="8293">MSAEPIILLDPATDAGLIVAATEHTFACQMQTFAWAAANTNLPASERAIARAMTGRARAVSPLTQAQMNAQLHQTGGSR</sequence>
<protein>
    <submittedName>
        <fullName evidence="1">Uncharacterized protein</fullName>
    </submittedName>
</protein>
<proteinExistence type="predicted"/>
<gene>
    <name evidence="1" type="ORF">FrCorBMG51_08585</name>
</gene>
<evidence type="ECO:0000313" key="2">
    <source>
        <dbReference type="Proteomes" id="UP000035425"/>
    </source>
</evidence>
<evidence type="ECO:0000313" key="1">
    <source>
        <dbReference type="EMBL" id="KLL11867.1"/>
    </source>
</evidence>
<dbReference type="Proteomes" id="UP000035425">
    <property type="component" value="Unassembled WGS sequence"/>
</dbReference>
<reference evidence="1 2" key="1">
    <citation type="submission" date="2014-12" db="EMBL/GenBank/DDBJ databases">
        <title>Frankia sp. BMG5.1 draft genome.</title>
        <authorList>
            <person name="Gtari M."/>
            <person name="Ghodhbane-Gtari F."/>
            <person name="Nouioui I."/>
            <person name="Ktari A."/>
            <person name="Hezbri K."/>
            <person name="Mimouni W."/>
            <person name="Sbissi I."/>
            <person name="Ayari A."/>
            <person name="Yamanaka T."/>
            <person name="Normand P."/>
            <person name="Tisa L.S."/>
            <person name="Boudabous A."/>
        </authorList>
    </citation>
    <scope>NUCLEOTIDE SEQUENCE [LARGE SCALE GENOMIC DNA]</scope>
    <source>
        <strain evidence="1 2">BMG5.1</strain>
    </source>
</reference>